<accession>A0ABX2PVJ0</accession>
<dbReference type="InterPro" id="IPR036938">
    <property type="entry name" value="PAP2/HPO_sf"/>
</dbReference>
<name>A0ABX2PVJ0_9RHOB</name>
<dbReference type="Gene3D" id="1.10.606.10">
    <property type="entry name" value="Vanadium-containing Chloroperoxidase, domain 2"/>
    <property type="match status" value="1"/>
</dbReference>
<dbReference type="InterPro" id="IPR016119">
    <property type="entry name" value="Br/Cl_peroxidase_C"/>
</dbReference>
<comment type="caution">
    <text evidence="2">The sequence shown here is derived from an EMBL/GenBank/DDBJ whole genome shotgun (WGS) entry which is preliminary data.</text>
</comment>
<dbReference type="EMBL" id="JABXWT010000015">
    <property type="protein sequence ID" value="NVO57824.1"/>
    <property type="molecule type" value="Genomic_DNA"/>
</dbReference>
<dbReference type="SUPFAM" id="SSF48317">
    <property type="entry name" value="Acid phosphatase/Vanadium-dependent haloperoxidase"/>
    <property type="match status" value="1"/>
</dbReference>
<protein>
    <submittedName>
        <fullName evidence="2">Bromoperoxidase</fullName>
    </submittedName>
</protein>
<keyword evidence="3" id="KW-1185">Reference proteome</keyword>
<proteinExistence type="predicted"/>
<evidence type="ECO:0000313" key="2">
    <source>
        <dbReference type="EMBL" id="NVO57824.1"/>
    </source>
</evidence>
<feature type="region of interest" description="Disordered" evidence="1">
    <location>
        <begin position="1"/>
        <end position="24"/>
    </location>
</feature>
<dbReference type="RefSeq" id="WP_176866890.1">
    <property type="nucleotide sequence ID" value="NZ_JABXWT010000015.1"/>
</dbReference>
<dbReference type="PANTHER" id="PTHR34599">
    <property type="entry name" value="PEROXIDASE-RELATED"/>
    <property type="match status" value="1"/>
</dbReference>
<dbReference type="PANTHER" id="PTHR34599:SF1">
    <property type="entry name" value="PHOSPHATIDIC ACID PHOSPHATASE TYPE 2_HALOPEROXIDASE DOMAIN-CONTAINING PROTEIN"/>
    <property type="match status" value="1"/>
</dbReference>
<dbReference type="InterPro" id="IPR052559">
    <property type="entry name" value="V-haloperoxidase"/>
</dbReference>
<dbReference type="Proteomes" id="UP000630805">
    <property type="component" value="Unassembled WGS sequence"/>
</dbReference>
<reference evidence="2 3" key="1">
    <citation type="submission" date="2020-06" db="EMBL/GenBank/DDBJ databases">
        <authorList>
            <person name="Cao W.R."/>
        </authorList>
    </citation>
    <scope>NUCLEOTIDE SEQUENCE [LARGE SCALE GENOMIC DNA]</scope>
    <source>
        <strain evidence="2 3">B1Z28</strain>
    </source>
</reference>
<evidence type="ECO:0000313" key="3">
    <source>
        <dbReference type="Proteomes" id="UP000630805"/>
    </source>
</evidence>
<evidence type="ECO:0000256" key="1">
    <source>
        <dbReference type="SAM" id="MobiDB-lite"/>
    </source>
</evidence>
<gene>
    <name evidence="2" type="ORF">HW561_18665</name>
</gene>
<sequence>MSQHPAFIQPLPKSKVSTDAPDPGRRRAAAVVKRAAAIITANNGESETFAGTWPTNFSKGLAHDAHGVVDAQAYTEFFEEVAEPTYTDNTGNRIALFDMPAYSGPFRTKASVDGRDFRWRAWEGPISGQQFGLEGSDASVVGIAPAPRLGSDELAAEMAEVYAMAHLRDVPFETIRGGSEDADKVTDALGQMPWFQPNASPKDANGQEISKVSAARRIRDGGALTSQTLFRGSSQGCAQGPYLSQFLLQGHDPLVGGETTLTRLPSDQFVMAQAAPVAGMVPFGAQGIDQRIAPQAVGVDYLRDWAEWLDVQNGADTTCEQAFTSDGLKFIETPRDLATFVHFDTIYQAYLNACLLMLNWGTATDEGLPEPGHLGLCGPFATLGGSNILTLLAETATRALRAIKCQTFQIHNRARPEKLGSVASLVANGHGAVLGTAERLAEAHLSRLESATCDGFSLIDAVAAAPDEKRFSHNANSHKGLPSNDRNLLLPMAFPEGSPMTPAYGAGHAAVAGACVTILKAFFRTHTADGTRVSLADAGAEGVYVPAPGGQTLVNASRAGDDVHSLTLNGELNKLAANIAIGRNMAGVNYYSDYFDSVRMGERIAVGILAEQTATCSDAVSMSLETFDGDCLSIVGNGNQGSEIRIRNSTPEMWWTRHLPEQAGW</sequence>
<organism evidence="2 3">
    <name type="scientific">Ruegeria haliotis</name>
    <dbReference type="NCBI Taxonomy" id="2747601"/>
    <lineage>
        <taxon>Bacteria</taxon>
        <taxon>Pseudomonadati</taxon>
        <taxon>Pseudomonadota</taxon>
        <taxon>Alphaproteobacteria</taxon>
        <taxon>Rhodobacterales</taxon>
        <taxon>Roseobacteraceae</taxon>
        <taxon>Ruegeria</taxon>
    </lineage>
</organism>